<name>A0A8H7RL48_9FUNG</name>
<evidence type="ECO:0000313" key="2">
    <source>
        <dbReference type="Proteomes" id="UP000650833"/>
    </source>
</evidence>
<dbReference type="Proteomes" id="UP000650833">
    <property type="component" value="Unassembled WGS sequence"/>
</dbReference>
<reference evidence="1" key="1">
    <citation type="submission" date="2020-12" db="EMBL/GenBank/DDBJ databases">
        <title>Metabolic potential, ecology and presence of endohyphal bacteria is reflected in genomic diversity of Mucoromycotina.</title>
        <authorList>
            <person name="Muszewska A."/>
            <person name="Okrasinska A."/>
            <person name="Steczkiewicz K."/>
            <person name="Drgas O."/>
            <person name="Orlowska M."/>
            <person name="Perlinska-Lenart U."/>
            <person name="Aleksandrzak-Piekarczyk T."/>
            <person name="Szatraj K."/>
            <person name="Zielenkiewicz U."/>
            <person name="Pilsyk S."/>
            <person name="Malc E."/>
            <person name="Mieczkowski P."/>
            <person name="Kruszewska J.S."/>
            <person name="Biernat P."/>
            <person name="Pawlowska J."/>
        </authorList>
    </citation>
    <scope>NUCLEOTIDE SEQUENCE</scope>
    <source>
        <strain evidence="1">CBS 226.32</strain>
    </source>
</reference>
<organism evidence="1 2">
    <name type="scientific">Mucor plumbeus</name>
    <dbReference type="NCBI Taxonomy" id="97098"/>
    <lineage>
        <taxon>Eukaryota</taxon>
        <taxon>Fungi</taxon>
        <taxon>Fungi incertae sedis</taxon>
        <taxon>Mucoromycota</taxon>
        <taxon>Mucoromycotina</taxon>
        <taxon>Mucoromycetes</taxon>
        <taxon>Mucorales</taxon>
        <taxon>Mucorineae</taxon>
        <taxon>Mucoraceae</taxon>
        <taxon>Mucor</taxon>
    </lineage>
</organism>
<gene>
    <name evidence="1" type="ORF">INT46_000418</name>
</gene>
<proteinExistence type="predicted"/>
<dbReference type="AlphaFoldDB" id="A0A8H7RL48"/>
<dbReference type="EMBL" id="JAEPRC010000052">
    <property type="protein sequence ID" value="KAG2212217.1"/>
    <property type="molecule type" value="Genomic_DNA"/>
</dbReference>
<evidence type="ECO:0000313" key="1">
    <source>
        <dbReference type="EMBL" id="KAG2212217.1"/>
    </source>
</evidence>
<sequence>MLEKEKNFLKKGKIPLIENPSKTAITDFVRLDIVADHNPATATEIMLMDDAEVDESLETSRKRIKILVAVIRNAIFKHHSETITEDIIKELCADITAEELETCLLISTLIMPYVPSKKNWYSMPHQLPFVLMANQILNASG</sequence>
<dbReference type="OrthoDB" id="2289268at2759"/>
<accession>A0A8H7RL48</accession>
<comment type="caution">
    <text evidence="1">The sequence shown here is derived from an EMBL/GenBank/DDBJ whole genome shotgun (WGS) entry which is preliminary data.</text>
</comment>
<protein>
    <submittedName>
        <fullName evidence="1">Uncharacterized protein</fullName>
    </submittedName>
</protein>
<keyword evidence="2" id="KW-1185">Reference proteome</keyword>